<dbReference type="EMBL" id="JANAFB010000012">
    <property type="protein sequence ID" value="MCP3425710.1"/>
    <property type="molecule type" value="Genomic_DNA"/>
</dbReference>
<evidence type="ECO:0000256" key="1">
    <source>
        <dbReference type="SAM" id="MobiDB-lite"/>
    </source>
</evidence>
<evidence type="ECO:0000313" key="3">
    <source>
        <dbReference type="Proteomes" id="UP001139502"/>
    </source>
</evidence>
<evidence type="ECO:0000313" key="2">
    <source>
        <dbReference type="EMBL" id="MCP3425710.1"/>
    </source>
</evidence>
<keyword evidence="3" id="KW-1185">Reference proteome</keyword>
<feature type="compositionally biased region" description="Gly residues" evidence="1">
    <location>
        <begin position="98"/>
        <end position="117"/>
    </location>
</feature>
<dbReference type="AlphaFoldDB" id="A0A9X2KI73"/>
<dbReference type="Proteomes" id="UP001139502">
    <property type="component" value="Unassembled WGS sequence"/>
</dbReference>
<name>A0A9X2KI73_9MICC</name>
<sequence length="147" mass="14709">MTTPLQLDVDHSHLFPGARLRCAPGGPDAPGRAVAVEVGFRDGSGAEASLEVLQAATGRYLLEVGPYESAAGTAMPAKGWITVLARDEDGLAADRGDVAGGGDDLTGGGDDLAGGGGDVEEVGDEGAHGKDAVERGGWSLLVKAKAD</sequence>
<accession>A0A9X2KI73</accession>
<organism evidence="2 3">
    <name type="scientific">Rothia santali</name>
    <dbReference type="NCBI Taxonomy" id="2949643"/>
    <lineage>
        <taxon>Bacteria</taxon>
        <taxon>Bacillati</taxon>
        <taxon>Actinomycetota</taxon>
        <taxon>Actinomycetes</taxon>
        <taxon>Micrococcales</taxon>
        <taxon>Micrococcaceae</taxon>
        <taxon>Rothia</taxon>
    </lineage>
</organism>
<feature type="region of interest" description="Disordered" evidence="1">
    <location>
        <begin position="94"/>
        <end position="131"/>
    </location>
</feature>
<proteinExistence type="predicted"/>
<dbReference type="RefSeq" id="WP_254166048.1">
    <property type="nucleotide sequence ID" value="NZ_JANAFB010000012.1"/>
</dbReference>
<reference evidence="2" key="1">
    <citation type="submission" date="2022-06" db="EMBL/GenBank/DDBJ databases">
        <title>Rothia sp. isolated from sandalwood seedling.</title>
        <authorList>
            <person name="Tuikhar N."/>
            <person name="Kirdat K."/>
            <person name="Thorat V."/>
            <person name="Swetha P."/>
            <person name="Padma S."/>
            <person name="Sundararaj R."/>
            <person name="Yadav A."/>
        </authorList>
    </citation>
    <scope>NUCLEOTIDE SEQUENCE</scope>
    <source>
        <strain evidence="2">AR01</strain>
    </source>
</reference>
<protein>
    <submittedName>
        <fullName evidence="2">Uncharacterized protein</fullName>
    </submittedName>
</protein>
<gene>
    <name evidence="2" type="ORF">NBM05_06705</name>
</gene>
<comment type="caution">
    <text evidence="2">The sequence shown here is derived from an EMBL/GenBank/DDBJ whole genome shotgun (WGS) entry which is preliminary data.</text>
</comment>